<sequence length="63" mass="7350">MEELDIEEVDHLKVEYASLILFDEINRLRDKAIQECKAIRQSKPSAVLLSPYCEFHSKNIDSK</sequence>
<evidence type="ECO:0000313" key="1">
    <source>
        <dbReference type="EMBL" id="RYR73647.1"/>
    </source>
</evidence>
<comment type="caution">
    <text evidence="1">The sequence shown here is derived from an EMBL/GenBank/DDBJ whole genome shotgun (WGS) entry which is preliminary data.</text>
</comment>
<accession>A0A445EDY3</accession>
<name>A0A445EDY3_ARAHY</name>
<protein>
    <submittedName>
        <fullName evidence="1">Uncharacterized protein</fullName>
    </submittedName>
</protein>
<dbReference type="Proteomes" id="UP000289738">
    <property type="component" value="Chromosome A02"/>
</dbReference>
<gene>
    <name evidence="1" type="ORF">Ahy_A02g008087</name>
</gene>
<dbReference type="AlphaFoldDB" id="A0A445EDY3"/>
<organism evidence="1 2">
    <name type="scientific">Arachis hypogaea</name>
    <name type="common">Peanut</name>
    <dbReference type="NCBI Taxonomy" id="3818"/>
    <lineage>
        <taxon>Eukaryota</taxon>
        <taxon>Viridiplantae</taxon>
        <taxon>Streptophyta</taxon>
        <taxon>Embryophyta</taxon>
        <taxon>Tracheophyta</taxon>
        <taxon>Spermatophyta</taxon>
        <taxon>Magnoliopsida</taxon>
        <taxon>eudicotyledons</taxon>
        <taxon>Gunneridae</taxon>
        <taxon>Pentapetalae</taxon>
        <taxon>rosids</taxon>
        <taxon>fabids</taxon>
        <taxon>Fabales</taxon>
        <taxon>Fabaceae</taxon>
        <taxon>Papilionoideae</taxon>
        <taxon>50 kb inversion clade</taxon>
        <taxon>dalbergioids sensu lato</taxon>
        <taxon>Dalbergieae</taxon>
        <taxon>Pterocarpus clade</taxon>
        <taxon>Arachis</taxon>
    </lineage>
</organism>
<reference evidence="1 2" key="1">
    <citation type="submission" date="2019-01" db="EMBL/GenBank/DDBJ databases">
        <title>Sequencing of cultivated peanut Arachis hypogaea provides insights into genome evolution and oil improvement.</title>
        <authorList>
            <person name="Chen X."/>
        </authorList>
    </citation>
    <scope>NUCLEOTIDE SEQUENCE [LARGE SCALE GENOMIC DNA]</scope>
    <source>
        <strain evidence="2">cv. Fuhuasheng</strain>
        <tissue evidence="1">Leaves</tissue>
    </source>
</reference>
<proteinExistence type="predicted"/>
<evidence type="ECO:0000313" key="2">
    <source>
        <dbReference type="Proteomes" id="UP000289738"/>
    </source>
</evidence>
<keyword evidence="2" id="KW-1185">Reference proteome</keyword>
<dbReference type="EMBL" id="SDMP01000002">
    <property type="protein sequence ID" value="RYR73647.1"/>
    <property type="molecule type" value="Genomic_DNA"/>
</dbReference>